<feature type="transmembrane region" description="Helical" evidence="1">
    <location>
        <begin position="168"/>
        <end position="190"/>
    </location>
</feature>
<gene>
    <name evidence="3" type="primary">LOC114855853</name>
</gene>
<protein>
    <submittedName>
        <fullName evidence="3">Transmembrane protein 82-like</fullName>
    </submittedName>
</protein>
<dbReference type="PANTHER" id="PTHR35257">
    <property type="entry name" value="TRANSMEMBRANE PROTEIN 82"/>
    <property type="match status" value="1"/>
</dbReference>
<dbReference type="KEGG" id="bspl:114855853"/>
<dbReference type="InParanoid" id="A0A6P7MLD6"/>
<organism evidence="2 3">
    <name type="scientific">Betta splendens</name>
    <name type="common">Siamese fighting fish</name>
    <dbReference type="NCBI Taxonomy" id="158456"/>
    <lineage>
        <taxon>Eukaryota</taxon>
        <taxon>Metazoa</taxon>
        <taxon>Chordata</taxon>
        <taxon>Craniata</taxon>
        <taxon>Vertebrata</taxon>
        <taxon>Euteleostomi</taxon>
        <taxon>Actinopterygii</taxon>
        <taxon>Neopterygii</taxon>
        <taxon>Teleostei</taxon>
        <taxon>Neoteleostei</taxon>
        <taxon>Acanthomorphata</taxon>
        <taxon>Anabantaria</taxon>
        <taxon>Anabantiformes</taxon>
        <taxon>Anabantoidei</taxon>
        <taxon>Osphronemidae</taxon>
        <taxon>Betta</taxon>
    </lineage>
</organism>
<name>A0A6P7MLD6_BETSP</name>
<dbReference type="AlphaFoldDB" id="A0A6P7MLD6"/>
<evidence type="ECO:0000313" key="3">
    <source>
        <dbReference type="RefSeq" id="XP_029007198.1"/>
    </source>
</evidence>
<feature type="transmembrane region" description="Helical" evidence="1">
    <location>
        <begin position="222"/>
        <end position="243"/>
    </location>
</feature>
<keyword evidence="1" id="KW-0472">Membrane</keyword>
<dbReference type="PANTHER" id="PTHR35257:SF1">
    <property type="entry name" value="TRANSMEMBRANE PROTEIN 82"/>
    <property type="match status" value="1"/>
</dbReference>
<dbReference type="Pfam" id="PF15816">
    <property type="entry name" value="TMEM82"/>
    <property type="match status" value="1"/>
</dbReference>
<accession>A0A6P7MLD6</accession>
<dbReference type="Proteomes" id="UP000515150">
    <property type="component" value="Chromosome 5"/>
</dbReference>
<proteinExistence type="predicted"/>
<dbReference type="OrthoDB" id="9943056at2759"/>
<sequence length="358" mass="39265">MVVVSERLVLCVCPRETSKMFLLSGILRTFEWTPFFSNPVECSLQGLVGACGVSVLCNLARVYYFVQTCNASEAESKERSSSAGSARTPTWTTTLRFWVLCVLLSLLGQRVCSLIVLEFTVRSVSAWTSAGLESRGGNTDILLIQCQFSLGCGLVCLLAFLHQGAPHSWACLCLAAGLSWALAGLSHSLWSHVAKLYPLHSTERYCGKCITLLTSGHNVLASLHRVVILAFALATVAAAATVYGQFLVQKDALKFWIPLTLCYTAVVVYSPEDQHQQSGTDTLLQTAFQRLGALLVLMLTVGDWSDFFQVFITFLGEAVCLLPSQDLLEAVLEDNTDIALSHEQSSRHTRMKRTRHSS</sequence>
<keyword evidence="2" id="KW-1185">Reference proteome</keyword>
<feature type="transmembrane region" description="Helical" evidence="1">
    <location>
        <begin position="97"/>
        <end position="121"/>
    </location>
</feature>
<feature type="transmembrane region" description="Helical" evidence="1">
    <location>
        <begin position="141"/>
        <end position="161"/>
    </location>
</feature>
<reference evidence="3" key="1">
    <citation type="submission" date="2025-08" db="UniProtKB">
        <authorList>
            <consortium name="RefSeq"/>
        </authorList>
    </citation>
    <scope>IDENTIFICATION</scope>
</reference>
<evidence type="ECO:0000313" key="2">
    <source>
        <dbReference type="Proteomes" id="UP000515150"/>
    </source>
</evidence>
<evidence type="ECO:0000256" key="1">
    <source>
        <dbReference type="SAM" id="Phobius"/>
    </source>
</evidence>
<keyword evidence="1" id="KW-0812">Transmembrane</keyword>
<keyword evidence="1" id="KW-1133">Transmembrane helix</keyword>
<dbReference type="RefSeq" id="XP_029007198.1">
    <property type="nucleotide sequence ID" value="XM_029151365.3"/>
</dbReference>
<dbReference type="InterPro" id="IPR031648">
    <property type="entry name" value="TMEM82"/>
</dbReference>
<dbReference type="GeneID" id="114855853"/>